<accession>A0ABQ1JC78</accession>
<keyword evidence="2" id="KW-1185">Reference proteome</keyword>
<evidence type="ECO:0000313" key="2">
    <source>
        <dbReference type="Proteomes" id="UP000628854"/>
    </source>
</evidence>
<sequence length="607" mass="67364">MNEDGIARRTVQEIDQTFRDTAFAELALSPETASRLGLEETRIGQPFQSTLDDRSQARFERKRLLRLELLERLNAAPALPDDSRLARHLDIIRDQYEALTRLESYGFGRYEPGLARPYAVDQLSGAWVDVPDLLISSQPLSSYREADNFLARLSALPGAVEDERRRLVSDAANGILPPRIVLDKLEQRLRQFAGQAVDEHPLIVRFDAVIGGLDEGEEYSAEDYRATVRRLMTDRVFPAYLDFADTVKRLALDASTAPGIELSDNSAPMAGNGVAAANAYYRDILGFYTEAGIDPDFLHQEGLRAMTDIQSEIDDAFAMIGLTDGSVAERLRLLSASPGQILADDDEGTAREQVLARLRQHLRAAAEIMPRLLESPPQASLVITRMPAYKEDAFAGASYVPAAANGSNPALFQINLSDLSQWPDFTLATLLHHEGIPGHHIESASVAQSSRMPLLRQMIWNTAYGEGWAVYAEDLADGIGLYTGDPYGRIGYLQSILLRAARLVVDTGIHSQGWSFDEAVTYLTETTGFPREAMEEEVARYAVWPGQASAYFYGRNRILDMRSRAEAVLTGRFSEQGFNTAVLRGGPRPLSMVEQDIEAWYGERLEQ</sequence>
<organism evidence="1 2">
    <name type="scientific">Henriciella pelagia</name>
    <dbReference type="NCBI Taxonomy" id="1977912"/>
    <lineage>
        <taxon>Bacteria</taxon>
        <taxon>Pseudomonadati</taxon>
        <taxon>Pseudomonadota</taxon>
        <taxon>Alphaproteobacteria</taxon>
        <taxon>Hyphomonadales</taxon>
        <taxon>Hyphomonadaceae</taxon>
        <taxon>Henriciella</taxon>
    </lineage>
</organism>
<reference evidence="2" key="1">
    <citation type="journal article" date="2019" name="Int. J. Syst. Evol. Microbiol.">
        <title>The Global Catalogue of Microorganisms (GCM) 10K type strain sequencing project: providing services to taxonomists for standard genome sequencing and annotation.</title>
        <authorList>
            <consortium name="The Broad Institute Genomics Platform"/>
            <consortium name="The Broad Institute Genome Sequencing Center for Infectious Disease"/>
            <person name="Wu L."/>
            <person name="Ma J."/>
        </authorList>
    </citation>
    <scope>NUCLEOTIDE SEQUENCE [LARGE SCALE GENOMIC DNA]</scope>
    <source>
        <strain evidence="2">CGMCC 1.15928</strain>
    </source>
</reference>
<protein>
    <recommendedName>
        <fullName evidence="3">DUF885 domain-containing protein</fullName>
    </recommendedName>
</protein>
<dbReference type="Pfam" id="PF05960">
    <property type="entry name" value="DUF885"/>
    <property type="match status" value="1"/>
</dbReference>
<comment type="caution">
    <text evidence="1">The sequence shown here is derived from an EMBL/GenBank/DDBJ whole genome shotgun (WGS) entry which is preliminary data.</text>
</comment>
<proteinExistence type="predicted"/>
<dbReference type="Proteomes" id="UP000628854">
    <property type="component" value="Unassembled WGS sequence"/>
</dbReference>
<dbReference type="PANTHER" id="PTHR33361">
    <property type="entry name" value="GLR0591 PROTEIN"/>
    <property type="match status" value="1"/>
</dbReference>
<dbReference type="PANTHER" id="PTHR33361:SF2">
    <property type="entry name" value="DUF885 DOMAIN-CONTAINING PROTEIN"/>
    <property type="match status" value="1"/>
</dbReference>
<evidence type="ECO:0008006" key="3">
    <source>
        <dbReference type="Google" id="ProtNLM"/>
    </source>
</evidence>
<dbReference type="EMBL" id="BMKF01000001">
    <property type="protein sequence ID" value="GGB63727.1"/>
    <property type="molecule type" value="Genomic_DNA"/>
</dbReference>
<dbReference type="InterPro" id="IPR010281">
    <property type="entry name" value="DUF885"/>
</dbReference>
<evidence type="ECO:0000313" key="1">
    <source>
        <dbReference type="EMBL" id="GGB63727.1"/>
    </source>
</evidence>
<name>A0ABQ1JC78_9PROT</name>
<gene>
    <name evidence="1" type="ORF">GCM10011503_10560</name>
</gene>